<keyword evidence="1" id="KW-0489">Methyltransferase</keyword>
<dbReference type="Pfam" id="PF01596">
    <property type="entry name" value="Methyltransf_3"/>
    <property type="match status" value="1"/>
</dbReference>
<protein>
    <submittedName>
        <fullName evidence="4">O-methyltransferase</fullName>
    </submittedName>
</protein>
<sequence length="224" mass="23731">MSDGQAHWSAVDDYITDLLVGADPALDATLEANAQAGLPAIDVSPAQGKLLHLLARAIDARRVLEIGTLGGYSTIWLARALPVDGKLITLEYSAKHADVAAANIARAGLDKVVEIRRGRALDTLPGVAEDIDAPFDLVFVDADKPSNAEYFEWALRLARPGGVIIVDNVIRGGRVIDADSDDAAVQGTRRFNERLAAERRVSATEIQTVGSKGHDGFALAVVTG</sequence>
<name>A0ABX1S313_9PSEU</name>
<dbReference type="InterPro" id="IPR002935">
    <property type="entry name" value="SAM_O-MeTrfase"/>
</dbReference>
<keyword evidence="2" id="KW-0808">Transferase</keyword>
<evidence type="ECO:0000256" key="1">
    <source>
        <dbReference type="ARBA" id="ARBA00022603"/>
    </source>
</evidence>
<accession>A0ABX1S313</accession>
<evidence type="ECO:0000313" key="5">
    <source>
        <dbReference type="Proteomes" id="UP000820669"/>
    </source>
</evidence>
<dbReference type="PROSITE" id="PS51682">
    <property type="entry name" value="SAM_OMT_I"/>
    <property type="match status" value="1"/>
</dbReference>
<dbReference type="PANTHER" id="PTHR10509">
    <property type="entry name" value="O-METHYLTRANSFERASE-RELATED"/>
    <property type="match status" value="1"/>
</dbReference>
<dbReference type="Proteomes" id="UP000820669">
    <property type="component" value="Unassembled WGS sequence"/>
</dbReference>
<dbReference type="RefSeq" id="WP_169379329.1">
    <property type="nucleotide sequence ID" value="NZ_JAAXLA010000002.1"/>
</dbReference>
<evidence type="ECO:0000313" key="4">
    <source>
        <dbReference type="EMBL" id="NMH95950.1"/>
    </source>
</evidence>
<organism evidence="4 5">
    <name type="scientific">Pseudonocardia acidicola</name>
    <dbReference type="NCBI Taxonomy" id="2724939"/>
    <lineage>
        <taxon>Bacteria</taxon>
        <taxon>Bacillati</taxon>
        <taxon>Actinomycetota</taxon>
        <taxon>Actinomycetes</taxon>
        <taxon>Pseudonocardiales</taxon>
        <taxon>Pseudonocardiaceae</taxon>
        <taxon>Pseudonocardia</taxon>
    </lineage>
</organism>
<dbReference type="PANTHER" id="PTHR10509:SF14">
    <property type="entry name" value="CAFFEOYL-COA O-METHYLTRANSFERASE 3-RELATED"/>
    <property type="match status" value="1"/>
</dbReference>
<keyword evidence="3" id="KW-0949">S-adenosyl-L-methionine</keyword>
<dbReference type="SUPFAM" id="SSF53335">
    <property type="entry name" value="S-adenosyl-L-methionine-dependent methyltransferases"/>
    <property type="match status" value="1"/>
</dbReference>
<comment type="caution">
    <text evidence="4">The sequence shown here is derived from an EMBL/GenBank/DDBJ whole genome shotgun (WGS) entry which is preliminary data.</text>
</comment>
<dbReference type="EMBL" id="JAAXLA010000002">
    <property type="protein sequence ID" value="NMH95950.1"/>
    <property type="molecule type" value="Genomic_DNA"/>
</dbReference>
<dbReference type="InterPro" id="IPR050362">
    <property type="entry name" value="Cation-dep_OMT"/>
</dbReference>
<dbReference type="Gene3D" id="3.40.50.150">
    <property type="entry name" value="Vaccinia Virus protein VP39"/>
    <property type="match status" value="1"/>
</dbReference>
<dbReference type="InterPro" id="IPR029063">
    <property type="entry name" value="SAM-dependent_MTases_sf"/>
</dbReference>
<proteinExistence type="predicted"/>
<evidence type="ECO:0000256" key="3">
    <source>
        <dbReference type="ARBA" id="ARBA00022691"/>
    </source>
</evidence>
<keyword evidence="5" id="KW-1185">Reference proteome</keyword>
<gene>
    <name evidence="4" type="ORF">HF526_01215</name>
</gene>
<reference evidence="4 5" key="1">
    <citation type="submission" date="2020-04" db="EMBL/GenBank/DDBJ databases">
        <authorList>
            <person name="Klaysubun C."/>
            <person name="Duangmal K."/>
            <person name="Lipun K."/>
        </authorList>
    </citation>
    <scope>NUCLEOTIDE SEQUENCE [LARGE SCALE GENOMIC DNA]</scope>
    <source>
        <strain evidence="4 5">K10HN5</strain>
    </source>
</reference>
<evidence type="ECO:0000256" key="2">
    <source>
        <dbReference type="ARBA" id="ARBA00022679"/>
    </source>
</evidence>
<dbReference type="CDD" id="cd02440">
    <property type="entry name" value="AdoMet_MTases"/>
    <property type="match status" value="1"/>
</dbReference>